<gene>
    <name evidence="2" type="ORF">ABIE19_002498</name>
</gene>
<dbReference type="EMBL" id="JBEPTF010000003">
    <property type="protein sequence ID" value="MET4684561.1"/>
    <property type="molecule type" value="Genomic_DNA"/>
</dbReference>
<dbReference type="SUPFAM" id="SSF101738">
    <property type="entry name" value="SspB-like"/>
    <property type="match status" value="1"/>
</dbReference>
<protein>
    <recommendedName>
        <fullName evidence="4">Stringent starvation protein B</fullName>
    </recommendedName>
</protein>
<dbReference type="RefSeq" id="WP_354089513.1">
    <property type="nucleotide sequence ID" value="NZ_JBEPTF010000003.1"/>
</dbReference>
<proteinExistence type="predicted"/>
<sequence length="167" mass="18522">MTDQAPPVDEMFYEHLAQDALRGVIRSALERAAGPGGIPGAHHFYITFKTRAPGVSTPPDILAKYPDEMTIVLQHQYWDLHVEQDRFSVMLKFGGMPKVLAMPYSAVTRFYDPSVQFLLQFDEPEILEAEIAPLSPPARDPAASTPPSPSGDDDAPKVVSLDQFRKK</sequence>
<reference evidence="2 3" key="1">
    <citation type="submission" date="2024-06" db="EMBL/GenBank/DDBJ databases">
        <title>Sorghum-associated microbial communities from plants grown in Nebraska, USA.</title>
        <authorList>
            <person name="Schachtman D."/>
        </authorList>
    </citation>
    <scope>NUCLEOTIDE SEQUENCE [LARGE SCALE GENOMIC DNA]</scope>
    <source>
        <strain evidence="2 3">2814</strain>
    </source>
</reference>
<evidence type="ECO:0000313" key="2">
    <source>
        <dbReference type="EMBL" id="MET4684561.1"/>
    </source>
</evidence>
<evidence type="ECO:0008006" key="4">
    <source>
        <dbReference type="Google" id="ProtNLM"/>
    </source>
</evidence>
<dbReference type="InterPro" id="IPR007481">
    <property type="entry name" value="SspB"/>
</dbReference>
<keyword evidence="3" id="KW-1185">Reference proteome</keyword>
<dbReference type="Proteomes" id="UP001549313">
    <property type="component" value="Unassembled WGS sequence"/>
</dbReference>
<name>A0ABV2RD92_9CAUL</name>
<dbReference type="Gene3D" id="2.30.30.220">
    <property type="entry name" value="SspB-like"/>
    <property type="match status" value="1"/>
</dbReference>
<comment type="caution">
    <text evidence="2">The sequence shown here is derived from an EMBL/GenBank/DDBJ whole genome shotgun (WGS) entry which is preliminary data.</text>
</comment>
<accession>A0ABV2RD92</accession>
<dbReference type="InterPro" id="IPR036760">
    <property type="entry name" value="SspB-like_sf"/>
</dbReference>
<dbReference type="Pfam" id="PF04386">
    <property type="entry name" value="SspB"/>
    <property type="match status" value="1"/>
</dbReference>
<evidence type="ECO:0000256" key="1">
    <source>
        <dbReference type="SAM" id="MobiDB-lite"/>
    </source>
</evidence>
<evidence type="ECO:0000313" key="3">
    <source>
        <dbReference type="Proteomes" id="UP001549313"/>
    </source>
</evidence>
<feature type="region of interest" description="Disordered" evidence="1">
    <location>
        <begin position="131"/>
        <end position="167"/>
    </location>
</feature>
<organism evidence="2 3">
    <name type="scientific">Brevundimonas faecalis</name>
    <dbReference type="NCBI Taxonomy" id="947378"/>
    <lineage>
        <taxon>Bacteria</taxon>
        <taxon>Pseudomonadati</taxon>
        <taxon>Pseudomonadota</taxon>
        <taxon>Alphaproteobacteria</taxon>
        <taxon>Caulobacterales</taxon>
        <taxon>Caulobacteraceae</taxon>
        <taxon>Brevundimonas</taxon>
    </lineage>
</organism>
<feature type="compositionally biased region" description="Pro residues" evidence="1">
    <location>
        <begin position="134"/>
        <end position="149"/>
    </location>
</feature>